<dbReference type="SMART" id="SM01230">
    <property type="entry name" value="Gln-synt_C"/>
    <property type="match status" value="1"/>
</dbReference>
<dbReference type="PANTHER" id="PTHR43383">
    <property type="entry name" value="NODULIN 6"/>
    <property type="match status" value="1"/>
</dbReference>
<dbReference type="GO" id="GO:0006542">
    <property type="term" value="P:glutamine biosynthetic process"/>
    <property type="evidence" value="ECO:0007669"/>
    <property type="project" value="InterPro"/>
</dbReference>
<name>A0A6G1MGF0_ORBOL</name>
<evidence type="ECO:0000313" key="6">
    <source>
        <dbReference type="EMBL" id="KAF3214121.1"/>
    </source>
</evidence>
<dbReference type="InterPro" id="IPR006680">
    <property type="entry name" value="Amidohydro-rel"/>
</dbReference>
<comment type="similarity">
    <text evidence="2 3">Belongs to the glutamine synthetase family.</text>
</comment>
<evidence type="ECO:0000256" key="2">
    <source>
        <dbReference type="PROSITE-ProRule" id="PRU01331"/>
    </source>
</evidence>
<proteinExistence type="inferred from homology"/>
<gene>
    <name evidence="5" type="ORF">TWF191_000675</name>
    <name evidence="6" type="ORF">TWF679_004988</name>
</gene>
<dbReference type="SUPFAM" id="SSF51556">
    <property type="entry name" value="Metallo-dependent hydrolases"/>
    <property type="match status" value="1"/>
</dbReference>
<dbReference type="AlphaFoldDB" id="A0A6G1MGF0"/>
<dbReference type="Gene3D" id="3.30.590.10">
    <property type="entry name" value="Glutamine synthetase/guanido kinase, catalytic domain"/>
    <property type="match status" value="1"/>
</dbReference>
<dbReference type="InterPro" id="IPR014746">
    <property type="entry name" value="Gln_synth/guanido_kin_cat_dom"/>
</dbReference>
<evidence type="ECO:0000256" key="1">
    <source>
        <dbReference type="ARBA" id="ARBA00021364"/>
    </source>
</evidence>
<evidence type="ECO:0000259" key="4">
    <source>
        <dbReference type="PROSITE" id="PS51987"/>
    </source>
</evidence>
<dbReference type="Proteomes" id="UP000614610">
    <property type="component" value="Unassembled WGS sequence"/>
</dbReference>
<dbReference type="InterPro" id="IPR008146">
    <property type="entry name" value="Gln_synth_cat_dom"/>
</dbReference>
<dbReference type="PROSITE" id="PS51987">
    <property type="entry name" value="GS_CATALYTIC"/>
    <property type="match status" value="1"/>
</dbReference>
<dbReference type="EMBL" id="WIWT01000023">
    <property type="protein sequence ID" value="KAF3214121.1"/>
    <property type="molecule type" value="Genomic_DNA"/>
</dbReference>
<dbReference type="PANTHER" id="PTHR43383:SF2">
    <property type="entry name" value="AMIDOHYDROLASE 2 FAMILY PROTEIN"/>
    <property type="match status" value="1"/>
</dbReference>
<comment type="caution">
    <text evidence="6">The sequence shown here is derived from an EMBL/GenBank/DDBJ whole genome shotgun (WGS) entry which is preliminary data.</text>
</comment>
<evidence type="ECO:0000313" key="5">
    <source>
        <dbReference type="EMBL" id="KAF3208487.1"/>
    </source>
</evidence>
<evidence type="ECO:0000256" key="3">
    <source>
        <dbReference type="RuleBase" id="RU000384"/>
    </source>
</evidence>
<evidence type="ECO:0000313" key="7">
    <source>
        <dbReference type="Proteomes" id="UP000483672"/>
    </source>
</evidence>
<accession>A0A6G1MGF0</accession>
<dbReference type="Pfam" id="PF00120">
    <property type="entry name" value="Gln-synt_C"/>
    <property type="match status" value="1"/>
</dbReference>
<dbReference type="GO" id="GO:0004356">
    <property type="term" value="F:glutamine synthetase activity"/>
    <property type="evidence" value="ECO:0007669"/>
    <property type="project" value="InterPro"/>
</dbReference>
<dbReference type="Pfam" id="PF04909">
    <property type="entry name" value="Amidohydro_2"/>
    <property type="match status" value="1"/>
</dbReference>
<dbReference type="OrthoDB" id="3364440at2759"/>
<dbReference type="Proteomes" id="UP000483672">
    <property type="component" value="Unassembled WGS sequence"/>
</dbReference>
<dbReference type="SUPFAM" id="SSF55931">
    <property type="entry name" value="Glutamine synthetase/guanido kinase"/>
    <property type="match status" value="1"/>
</dbReference>
<sequence>MDSSPVNSSFSSQSYDELTYVPTPAATEIETGAASFLTAGSLSELEHIIDNCPIIDNHAHPLLTEQTLGVYETSGLNLLKCLSEANSDALGDVPSTLVYHRAFKSLQEGFLHLRRGPGEVNTWEDWKSFRSSLDPELFTRECFNGLQTILLDTGLKYPPHEEIKAHSVPWHNKFLKSPAKEILRLEYIAEEEIKIQQKFHSWEAKLRDVIRKAIKDDNIVGFKSVVCYRTGLCIDKDDHTEESIIDAYTSILTSCKEDSWKLSHPRLNGFLLHLFAKEMTRHVEKGSKAKPLQFHTGLGDSDLRLKDANPILLQQFAEAYPRVPIVLLHAGYPFTREAGYLASTYANVYLDFGLVFPTVSQEGQESIVKQVLELTPSTKAMWSTDGHHYGETYYLAQKQVREVFKTVMREIYGKGNISLRNISNIVTDLFFNTSNRLYNLNLGLNIPTPLYHDSFEMAGAEDELEHRGRTGLKILQDFLAKNPDVEYLRLNWLDYSSILRTRVVKLKHVITQLEKNSNGSIIGVTKAALFILANCTLAEGASPCGEDRLVPDFTSLRLHPHQKSGQDRQNHATVMCWIQDPDSHKTVALCPRNILKNALIRASDAGLSNFKFGFEIEFCMFKQSDLDEGKIMPITTHHTWTTSRSLQTKALDILEEIDLRLSEAGIEIEQFHSEGAQGQYEIALSPLPPMQAVDGLIYTREVIQCVCAKYGYRASLLPKPFDNECGTASHVHMSFKPVEKQWNFFAGILENMRALNAVILGGEMSFERIVPGAWAGGIWACWGRQNREAPLRLVEEDKAHWEIKAVDGMANMYLALAGIITAGTKGVIERIDIYGESDRDASLMTAEERKRRGIKTEMVKSMDEATAALFKNDGRTPLEFSEQMAPGFARHMKVLKKAEKENIYSQFIDPITGYIDIPRRRAWAAQWY</sequence>
<feature type="domain" description="GS catalytic" evidence="4">
    <location>
        <begin position="591"/>
        <end position="928"/>
    </location>
</feature>
<dbReference type="Gene3D" id="3.10.20.70">
    <property type="entry name" value="Glutamine synthetase, N-terminal domain"/>
    <property type="match status" value="1"/>
</dbReference>
<organism evidence="6 8">
    <name type="scientific">Orbilia oligospora</name>
    <name type="common">Nematode-trapping fungus</name>
    <name type="synonym">Arthrobotrys oligospora</name>
    <dbReference type="NCBI Taxonomy" id="2813651"/>
    <lineage>
        <taxon>Eukaryota</taxon>
        <taxon>Fungi</taxon>
        <taxon>Dikarya</taxon>
        <taxon>Ascomycota</taxon>
        <taxon>Pezizomycotina</taxon>
        <taxon>Orbiliomycetes</taxon>
        <taxon>Orbiliales</taxon>
        <taxon>Orbiliaceae</taxon>
        <taxon>Orbilia</taxon>
    </lineage>
</organism>
<dbReference type="InterPro" id="IPR036651">
    <property type="entry name" value="Gln_synt_N_sf"/>
</dbReference>
<dbReference type="InterPro" id="IPR032466">
    <property type="entry name" value="Metal_Hydrolase"/>
</dbReference>
<dbReference type="Gene3D" id="3.20.20.140">
    <property type="entry name" value="Metal-dependent hydrolases"/>
    <property type="match status" value="1"/>
</dbReference>
<protein>
    <recommendedName>
        <fullName evidence="1">Glutamine synthetase</fullName>
    </recommendedName>
</protein>
<dbReference type="EMBL" id="WIPF01000107">
    <property type="protein sequence ID" value="KAF3208487.1"/>
    <property type="molecule type" value="Genomic_DNA"/>
</dbReference>
<dbReference type="GO" id="GO:0016787">
    <property type="term" value="F:hydrolase activity"/>
    <property type="evidence" value="ECO:0007669"/>
    <property type="project" value="InterPro"/>
</dbReference>
<evidence type="ECO:0000313" key="8">
    <source>
        <dbReference type="Proteomes" id="UP000614610"/>
    </source>
</evidence>
<reference evidence="6 7" key="1">
    <citation type="submission" date="2019-06" db="EMBL/GenBank/DDBJ databases">
        <authorList>
            <person name="Palmer J.M."/>
        </authorList>
    </citation>
    <scope>NUCLEOTIDE SEQUENCE</scope>
    <source>
        <strain evidence="5 7">TWF191</strain>
        <strain evidence="6">TWF679</strain>
    </source>
</reference>